<feature type="domain" description="GFO/IDH/MocA-like oxidoreductase" evidence="2">
    <location>
        <begin position="148"/>
        <end position="275"/>
    </location>
</feature>
<dbReference type="InterPro" id="IPR051317">
    <property type="entry name" value="Gfo/Idh/MocA_oxidoreduct"/>
</dbReference>
<dbReference type="InterPro" id="IPR036291">
    <property type="entry name" value="NAD(P)-bd_dom_sf"/>
</dbReference>
<accession>A0A1E8PK13</accession>
<dbReference type="Proteomes" id="UP000092634">
    <property type="component" value="Unassembled WGS sequence"/>
</dbReference>
<evidence type="ECO:0000313" key="4">
    <source>
        <dbReference type="Proteomes" id="UP000092634"/>
    </source>
</evidence>
<feature type="domain" description="Gfo/Idh/MocA-like oxidoreductase N-terminal" evidence="1">
    <location>
        <begin position="13"/>
        <end position="139"/>
    </location>
</feature>
<evidence type="ECO:0000313" key="3">
    <source>
        <dbReference type="EMBL" id="OFJ46651.1"/>
    </source>
</evidence>
<dbReference type="InterPro" id="IPR000683">
    <property type="entry name" value="Gfo/Idh/MocA-like_OxRdtase_N"/>
</dbReference>
<dbReference type="SUPFAM" id="SSF51735">
    <property type="entry name" value="NAD(P)-binding Rossmann-fold domains"/>
    <property type="match status" value="1"/>
</dbReference>
<dbReference type="InterPro" id="IPR055170">
    <property type="entry name" value="GFO_IDH_MocA-like_dom"/>
</dbReference>
<dbReference type="Gene3D" id="3.40.50.720">
    <property type="entry name" value="NAD(P)-binding Rossmann-like Domain"/>
    <property type="match status" value="1"/>
</dbReference>
<dbReference type="Gene3D" id="3.30.360.10">
    <property type="entry name" value="Dihydrodipicolinate Reductase, domain 2"/>
    <property type="match status" value="1"/>
</dbReference>
<comment type="caution">
    <text evidence="3">The sequence shown here is derived from an EMBL/GenBank/DDBJ whole genome shotgun (WGS) entry which is preliminary data.</text>
</comment>
<dbReference type="AlphaFoldDB" id="A0A1E8PK13"/>
<dbReference type="Pfam" id="PF22725">
    <property type="entry name" value="GFO_IDH_MocA_C3"/>
    <property type="match status" value="1"/>
</dbReference>
<dbReference type="SUPFAM" id="SSF55347">
    <property type="entry name" value="Glyceraldehyde-3-phosphate dehydrogenase-like, C-terminal domain"/>
    <property type="match status" value="1"/>
</dbReference>
<reference evidence="3 4" key="1">
    <citation type="submission" date="2016-10" db="EMBL/GenBank/DDBJ databases">
        <title>Updated version of Genome Assembly of Janthinobacterium lividum ERGS5:01.</title>
        <authorList>
            <person name="Kumar R."/>
            <person name="Acharya V."/>
            <person name="Singh D."/>
        </authorList>
    </citation>
    <scope>NUCLEOTIDE SEQUENCE [LARGE SCALE GENOMIC DNA]</scope>
    <source>
        <strain evidence="3 4">ERGS5:01</strain>
    </source>
</reference>
<dbReference type="PANTHER" id="PTHR43708">
    <property type="entry name" value="CONSERVED EXPRESSED OXIDOREDUCTASE (EUROFUNG)"/>
    <property type="match status" value="1"/>
</dbReference>
<evidence type="ECO:0000259" key="2">
    <source>
        <dbReference type="Pfam" id="PF22725"/>
    </source>
</evidence>
<dbReference type="PANTHER" id="PTHR43708:SF3">
    <property type="entry name" value="OXIDOREDUCTASE"/>
    <property type="match status" value="1"/>
</dbReference>
<evidence type="ECO:0000259" key="1">
    <source>
        <dbReference type="Pfam" id="PF01408"/>
    </source>
</evidence>
<name>A0A1E8PK13_9BURK</name>
<dbReference type="Pfam" id="PF01408">
    <property type="entry name" value="GFO_IDH_MocA"/>
    <property type="match status" value="1"/>
</dbReference>
<dbReference type="GO" id="GO:0000166">
    <property type="term" value="F:nucleotide binding"/>
    <property type="evidence" value="ECO:0007669"/>
    <property type="project" value="InterPro"/>
</dbReference>
<dbReference type="EMBL" id="MAQB02000011">
    <property type="protein sequence ID" value="OFJ46651.1"/>
    <property type="molecule type" value="Genomic_DNA"/>
</dbReference>
<protein>
    <submittedName>
        <fullName evidence="3">Oxidoreductase</fullName>
    </submittedName>
</protein>
<proteinExistence type="predicted"/>
<organism evidence="3 4">
    <name type="scientific">Janthinobacterium lividum</name>
    <dbReference type="NCBI Taxonomy" id="29581"/>
    <lineage>
        <taxon>Bacteria</taxon>
        <taxon>Pseudomonadati</taxon>
        <taxon>Pseudomonadota</taxon>
        <taxon>Betaproteobacteria</taxon>
        <taxon>Burkholderiales</taxon>
        <taxon>Oxalobacteraceae</taxon>
        <taxon>Janthinobacterium</taxon>
    </lineage>
</organism>
<gene>
    <name evidence="3" type="ORF">BA896_020420</name>
</gene>
<sequence length="383" mass="42270">MENTLTAPPAPLRLAFIGGSRSSAVGYSHFVSSAMDGLWMLVAGCFSRHVESNQESGQVYGVHPERIYDTWQALLASEQGNIDAVVILTPTPSHVDSVLACMRAGIAVICEKSLAVSSEQARQIIAVRDEHQAFLAVTYNYAGYPMLRELERKIRDGKLGKILHFQAEMPQEGFVRVDARGNKPTPQAWRLADGAIPTLHLDLGVHLHQMVAYLTGEKPLELVSDQNHYGWFAGVVDNAGCLCQYSGNIQGQFWFSKSALGHRNGLRIRIYGDLAAAEWYQAQPEELTLSHVDGRREIIDRAGQVEVSNALRYNRFKAGHPAGFIEAFANLYGDIAVGVRQFQQGLPWQGGAVYSAELALEGMHFLEAMVASSQSRRWETIEA</sequence>